<reference evidence="12" key="1">
    <citation type="journal article" date="2019" name="Int. J. Syst. Evol. Microbiol.">
        <title>The Global Catalogue of Microorganisms (GCM) 10K type strain sequencing project: providing services to taxonomists for standard genome sequencing and annotation.</title>
        <authorList>
            <consortium name="The Broad Institute Genomics Platform"/>
            <consortium name="The Broad Institute Genome Sequencing Center for Infectious Disease"/>
            <person name="Wu L."/>
            <person name="Ma J."/>
        </authorList>
    </citation>
    <scope>NUCLEOTIDE SEQUENCE [LARGE SCALE GENOMIC DNA]</scope>
    <source>
        <strain evidence="12">CCM 2767</strain>
    </source>
</reference>
<dbReference type="NCBIfam" id="TIGR02857">
    <property type="entry name" value="CydD"/>
    <property type="match status" value="1"/>
</dbReference>
<keyword evidence="5" id="KW-0067">ATP-binding</keyword>
<evidence type="ECO:0000256" key="6">
    <source>
        <dbReference type="ARBA" id="ARBA00022989"/>
    </source>
</evidence>
<dbReference type="InterPro" id="IPR003593">
    <property type="entry name" value="AAA+_ATPase"/>
</dbReference>
<dbReference type="PROSITE" id="PS50929">
    <property type="entry name" value="ABC_TM1F"/>
    <property type="match status" value="1"/>
</dbReference>
<accession>A0A8J3F0T6</accession>
<proteinExistence type="predicted"/>
<evidence type="ECO:0000256" key="2">
    <source>
        <dbReference type="ARBA" id="ARBA00022475"/>
    </source>
</evidence>
<dbReference type="GO" id="GO:0005886">
    <property type="term" value="C:plasma membrane"/>
    <property type="evidence" value="ECO:0007669"/>
    <property type="project" value="UniProtKB-SubCell"/>
</dbReference>
<dbReference type="GO" id="GO:0016887">
    <property type="term" value="F:ATP hydrolysis activity"/>
    <property type="evidence" value="ECO:0007669"/>
    <property type="project" value="InterPro"/>
</dbReference>
<feature type="transmembrane region" description="Helical" evidence="8">
    <location>
        <begin position="231"/>
        <end position="259"/>
    </location>
</feature>
<dbReference type="Gene3D" id="1.20.1560.10">
    <property type="entry name" value="ABC transporter type 1, transmembrane domain"/>
    <property type="match status" value="1"/>
</dbReference>
<feature type="domain" description="ABC transporter" evidence="9">
    <location>
        <begin position="343"/>
        <end position="556"/>
    </location>
</feature>
<dbReference type="PANTHER" id="PTHR24221">
    <property type="entry name" value="ATP-BINDING CASSETTE SUB-FAMILY B"/>
    <property type="match status" value="1"/>
</dbReference>
<dbReference type="Proteomes" id="UP000642180">
    <property type="component" value="Unassembled WGS sequence"/>
</dbReference>
<dbReference type="SMART" id="SM00382">
    <property type="entry name" value="AAA"/>
    <property type="match status" value="1"/>
</dbReference>
<dbReference type="Pfam" id="PF00005">
    <property type="entry name" value="ABC_tran"/>
    <property type="match status" value="1"/>
</dbReference>
<keyword evidence="7 8" id="KW-0472">Membrane</keyword>
<comment type="subcellular location">
    <subcellularLocation>
        <location evidence="1">Cell membrane</location>
        <topology evidence="1">Multi-pass membrane protein</topology>
    </subcellularLocation>
</comment>
<gene>
    <name evidence="11" type="primary">cydD</name>
    <name evidence="11" type="ORF">GCM10008066_05210</name>
</gene>
<evidence type="ECO:0000313" key="11">
    <source>
        <dbReference type="EMBL" id="GGI16687.1"/>
    </source>
</evidence>
<keyword evidence="3 8" id="KW-0812">Transmembrane</keyword>
<dbReference type="InterPro" id="IPR039421">
    <property type="entry name" value="Type_1_exporter"/>
</dbReference>
<dbReference type="EMBL" id="BMDI01000001">
    <property type="protein sequence ID" value="GGI16687.1"/>
    <property type="molecule type" value="Genomic_DNA"/>
</dbReference>
<evidence type="ECO:0000259" key="10">
    <source>
        <dbReference type="PROSITE" id="PS50929"/>
    </source>
</evidence>
<dbReference type="GO" id="GO:0042883">
    <property type="term" value="P:cysteine transport"/>
    <property type="evidence" value="ECO:0007669"/>
    <property type="project" value="InterPro"/>
</dbReference>
<dbReference type="InterPro" id="IPR014216">
    <property type="entry name" value="ABC_transptr_CydD"/>
</dbReference>
<dbReference type="CDD" id="cd18584">
    <property type="entry name" value="ABC_6TM_AarD_CydD"/>
    <property type="match status" value="1"/>
</dbReference>
<dbReference type="InterPro" id="IPR036640">
    <property type="entry name" value="ABC1_TM_sf"/>
</dbReference>
<protein>
    <submittedName>
        <fullName evidence="11">Thiol reductant ABC exporter subunit CydD</fullName>
    </submittedName>
</protein>
<dbReference type="GO" id="GO:0034040">
    <property type="term" value="F:ATPase-coupled lipid transmembrane transporter activity"/>
    <property type="evidence" value="ECO:0007669"/>
    <property type="project" value="TreeGrafter"/>
</dbReference>
<dbReference type="PANTHER" id="PTHR24221:SF261">
    <property type="entry name" value="GLUTATHIONE_L-CYSTEINE TRANSPORT SYSTEM ATP-BINDING_PERMEASE PROTEIN CYDD"/>
    <property type="match status" value="1"/>
</dbReference>
<feature type="transmembrane region" description="Helical" evidence="8">
    <location>
        <begin position="20"/>
        <end position="40"/>
    </location>
</feature>
<feature type="transmembrane region" description="Helical" evidence="8">
    <location>
        <begin position="52"/>
        <end position="74"/>
    </location>
</feature>
<dbReference type="Pfam" id="PF00664">
    <property type="entry name" value="ABC_membrane"/>
    <property type="match status" value="1"/>
</dbReference>
<feature type="domain" description="ABC transmembrane type-1" evidence="10">
    <location>
        <begin position="14"/>
        <end position="302"/>
    </location>
</feature>
<keyword evidence="4" id="KW-0547">Nucleotide-binding</keyword>
<evidence type="ECO:0000256" key="4">
    <source>
        <dbReference type="ARBA" id="ARBA00022741"/>
    </source>
</evidence>
<organism evidence="11 12">
    <name type="scientific">Oxalicibacterium faecigallinarum</name>
    <dbReference type="NCBI Taxonomy" id="573741"/>
    <lineage>
        <taxon>Bacteria</taxon>
        <taxon>Pseudomonadati</taxon>
        <taxon>Pseudomonadota</taxon>
        <taxon>Betaproteobacteria</taxon>
        <taxon>Burkholderiales</taxon>
        <taxon>Oxalobacteraceae</taxon>
        <taxon>Oxalicibacterium</taxon>
    </lineage>
</organism>
<feature type="transmembrane region" description="Helical" evidence="8">
    <location>
        <begin position="153"/>
        <end position="171"/>
    </location>
</feature>
<dbReference type="InterPro" id="IPR027417">
    <property type="entry name" value="P-loop_NTPase"/>
</dbReference>
<dbReference type="SUPFAM" id="SSF52540">
    <property type="entry name" value="P-loop containing nucleoside triphosphate hydrolases"/>
    <property type="match status" value="1"/>
</dbReference>
<dbReference type="GO" id="GO:0005524">
    <property type="term" value="F:ATP binding"/>
    <property type="evidence" value="ECO:0007669"/>
    <property type="project" value="UniProtKB-KW"/>
</dbReference>
<dbReference type="InterPro" id="IPR003439">
    <property type="entry name" value="ABC_transporter-like_ATP-bd"/>
</dbReference>
<keyword evidence="2" id="KW-1003">Cell membrane</keyword>
<evidence type="ECO:0000256" key="3">
    <source>
        <dbReference type="ARBA" id="ARBA00022692"/>
    </source>
</evidence>
<dbReference type="PROSITE" id="PS50893">
    <property type="entry name" value="ABC_TRANSPORTER_2"/>
    <property type="match status" value="1"/>
</dbReference>
<dbReference type="AlphaFoldDB" id="A0A8J3F0T6"/>
<dbReference type="InterPro" id="IPR017871">
    <property type="entry name" value="ABC_transporter-like_CS"/>
</dbReference>
<keyword evidence="6 8" id="KW-1133">Transmembrane helix</keyword>
<evidence type="ECO:0000259" key="9">
    <source>
        <dbReference type="PROSITE" id="PS50893"/>
    </source>
</evidence>
<dbReference type="CDD" id="cd03228">
    <property type="entry name" value="ABCC_MRP_Like"/>
    <property type="match status" value="1"/>
</dbReference>
<dbReference type="Gene3D" id="3.40.50.300">
    <property type="entry name" value="P-loop containing nucleotide triphosphate hydrolases"/>
    <property type="match status" value="1"/>
</dbReference>
<keyword evidence="12" id="KW-1185">Reference proteome</keyword>
<sequence>MFSQLRLSQGRGRGSFFQTVASLIWIPQAALLAYSLQMLADGHGVRAVVMPALAIFVLAVARAVTDMIGLRLVFKSARARLGALRANLVQSLAMRSPIDPQRPASGMAASAMAEQTEAVLPYLVRYQPARLRATVVPLVIFAVVFAVSWLAGLILLVAAPLIPIFMALVGWRAKAASDAHMGEIGNMNAFLLDRLRGLTTIRALDAVGATAQRLHDTAQALRRRTITVLRIAFLSSAVLELFAALGVAMVAVYVGFHLLGQLNFGAWSDKLTLGQGLFVLLLAPAFFEPLRELSAVWHDRAAGEAALDQIEQLMQEGMHMPENGLRMVDAVTPARAVKTPPSITIRNLHFAYPDGVQVFNGLHAHVRAGEHVALVAPSGAGKSTLQALIAGMAIAQHGDILVDGVPLQADTVSALRARMAWIGQKPHVFAGSVRSNIALGRKEIGKDDVELALHLAALHKVPQAQPGVMLGEMGGGLSGGEAVRLALARAAANPHADILLVDEPTAHLDRETSEQVMRALLRLAKDKTMLVATHDPALIEQLDRSIVLGEEVRVRA</sequence>
<dbReference type="GO" id="GO:0140359">
    <property type="term" value="F:ABC-type transporter activity"/>
    <property type="evidence" value="ECO:0007669"/>
    <property type="project" value="InterPro"/>
</dbReference>
<evidence type="ECO:0000256" key="8">
    <source>
        <dbReference type="SAM" id="Phobius"/>
    </source>
</evidence>
<dbReference type="SUPFAM" id="SSF90123">
    <property type="entry name" value="ABC transporter transmembrane region"/>
    <property type="match status" value="1"/>
</dbReference>
<name>A0A8J3F0T6_9BURK</name>
<evidence type="ECO:0000256" key="7">
    <source>
        <dbReference type="ARBA" id="ARBA00023136"/>
    </source>
</evidence>
<dbReference type="InterPro" id="IPR011527">
    <property type="entry name" value="ABC1_TM_dom"/>
</dbReference>
<evidence type="ECO:0000256" key="1">
    <source>
        <dbReference type="ARBA" id="ARBA00004651"/>
    </source>
</evidence>
<comment type="caution">
    <text evidence="11">The sequence shown here is derived from an EMBL/GenBank/DDBJ whole genome shotgun (WGS) entry which is preliminary data.</text>
</comment>
<evidence type="ECO:0000256" key="5">
    <source>
        <dbReference type="ARBA" id="ARBA00022840"/>
    </source>
</evidence>
<dbReference type="PROSITE" id="PS00211">
    <property type="entry name" value="ABC_TRANSPORTER_1"/>
    <property type="match status" value="1"/>
</dbReference>
<evidence type="ECO:0000313" key="12">
    <source>
        <dbReference type="Proteomes" id="UP000642180"/>
    </source>
</evidence>